<accession>A0ABQ1T455</accession>
<feature type="domain" description="Type 4 fimbrial biogenesis protein PilX N-terminal" evidence="1">
    <location>
        <begin position="7"/>
        <end position="56"/>
    </location>
</feature>
<evidence type="ECO:0000313" key="3">
    <source>
        <dbReference type="Proteomes" id="UP000606498"/>
    </source>
</evidence>
<name>A0ABQ1T455_9GAMM</name>
<evidence type="ECO:0000259" key="1">
    <source>
        <dbReference type="Pfam" id="PF14341"/>
    </source>
</evidence>
<gene>
    <name evidence="2" type="primary">pilX</name>
    <name evidence="2" type="ORF">GCM10011520_14940</name>
</gene>
<dbReference type="InterPro" id="IPR025746">
    <property type="entry name" value="PilX_N_dom"/>
</dbReference>
<comment type="caution">
    <text evidence="2">The sequence shown here is derived from an EMBL/GenBank/DDBJ whole genome shotgun (WGS) entry which is preliminary data.</text>
</comment>
<keyword evidence="3" id="KW-1185">Reference proteome</keyword>
<organism evidence="2 3">
    <name type="scientific">Shewanella carassii</name>
    <dbReference type="NCBI Taxonomy" id="1987584"/>
    <lineage>
        <taxon>Bacteria</taxon>
        <taxon>Pseudomonadati</taxon>
        <taxon>Pseudomonadota</taxon>
        <taxon>Gammaproteobacteria</taxon>
        <taxon>Alteromonadales</taxon>
        <taxon>Shewanellaceae</taxon>
        <taxon>Shewanella</taxon>
    </lineage>
</organism>
<reference evidence="3" key="1">
    <citation type="journal article" date="2019" name="Int. J. Syst. Evol. Microbiol.">
        <title>The Global Catalogue of Microorganisms (GCM) 10K type strain sequencing project: providing services to taxonomists for standard genome sequencing and annotation.</title>
        <authorList>
            <consortium name="The Broad Institute Genomics Platform"/>
            <consortium name="The Broad Institute Genome Sequencing Center for Infectious Disease"/>
            <person name="Wu L."/>
            <person name="Ma J."/>
        </authorList>
    </citation>
    <scope>NUCLEOTIDE SEQUENCE [LARGE SCALE GENOMIC DNA]</scope>
    <source>
        <strain evidence="3">CGMCC 1.16033</strain>
    </source>
</reference>
<protein>
    <submittedName>
        <fullName evidence="2">Pilus assembly protein PilX</fullName>
    </submittedName>
</protein>
<dbReference type="EMBL" id="BMKO01000003">
    <property type="protein sequence ID" value="GGE75337.1"/>
    <property type="molecule type" value="Genomic_DNA"/>
</dbReference>
<sequence length="146" mass="15474">MKIRQQRGIVLFFALILLIILTLIGVALAVNSSQSLRMAGAGAERVEAKALADGGLQAVITEYAGAPFANVKDEVNLDRFYGEQVISPLPDTGVKDVSCQRTSNATGANLVSCRRFQITSTVSYGRDDLGSLTVASGVEQQILTGN</sequence>
<dbReference type="Pfam" id="PF14341">
    <property type="entry name" value="PilX_N"/>
    <property type="match status" value="1"/>
</dbReference>
<dbReference type="Proteomes" id="UP000606498">
    <property type="component" value="Unassembled WGS sequence"/>
</dbReference>
<evidence type="ECO:0000313" key="2">
    <source>
        <dbReference type="EMBL" id="GGE75337.1"/>
    </source>
</evidence>
<proteinExistence type="predicted"/>